<name>A0AAE9JJW8_CAEBR</name>
<proteinExistence type="predicted"/>
<keyword evidence="3" id="KW-1185">Reference proteome</keyword>
<dbReference type="InterPro" id="IPR016187">
    <property type="entry name" value="CTDL_fold"/>
</dbReference>
<feature type="chain" id="PRO_5042241784" description="PAN-3 domain-containing protein" evidence="1">
    <location>
        <begin position="25"/>
        <end position="411"/>
    </location>
</feature>
<dbReference type="AlphaFoldDB" id="A0AAE9JJW8"/>
<dbReference type="PANTHER" id="PTHR23124">
    <property type="entry name" value="C-TYPE LECTIN DOMAIN-CONTAINING PROTEIN-RELATED-RELATED"/>
    <property type="match status" value="1"/>
</dbReference>
<dbReference type="EMBL" id="CP092624">
    <property type="protein sequence ID" value="UMM32631.1"/>
    <property type="molecule type" value="Genomic_DNA"/>
</dbReference>
<dbReference type="Gene3D" id="3.10.100.10">
    <property type="entry name" value="Mannose-Binding Protein A, subunit A"/>
    <property type="match status" value="1"/>
</dbReference>
<dbReference type="Pfam" id="PF02343">
    <property type="entry name" value="TRA-1_regulated"/>
    <property type="match status" value="1"/>
</dbReference>
<evidence type="ECO:0008006" key="4">
    <source>
        <dbReference type="Google" id="ProtNLM"/>
    </source>
</evidence>
<dbReference type="Proteomes" id="UP000829354">
    <property type="component" value="Chromosome V"/>
</dbReference>
<sequence>MKASLLVIALAVSVFVLFEKSVKSNNNQSAAVLKPPHIVVLRGYIEQQQRCIANETIPNFMKCFVACAKMESCQLSYFSEKCTLCSNGVFIPDSSALLIGMKETTRTTSTCPEGYKMFQRRNVNICLGVEYDVKTFTKTRGMEICSNIGGFISGPDSPEERDYLKDNVMKKMESSITAFMGVGIWIDGDKKKECVELIVTKLCQNITAFDVSDKTMQRLGGYHFFRGQPDGILGRQMCVQMMVTKNDQNGFLDDQGFLIVIFCLLAKVSAECADSCECPDFSSLRLSEADASDYQFTQLAICAANATCVSPNNFVMASQFNETEIPLPPEANRFFMIPALGRNALIPASSFELFSYFGVVCGNGSWYATKYPMGISYVKVNEDIFTNTTYVESYDGKKTRIVWFACNNYTP</sequence>
<keyword evidence="1" id="KW-0732">Signal</keyword>
<evidence type="ECO:0000313" key="3">
    <source>
        <dbReference type="Proteomes" id="UP000829354"/>
    </source>
</evidence>
<dbReference type="InterPro" id="IPR003326">
    <property type="entry name" value="TRA-1_regulated"/>
</dbReference>
<protein>
    <recommendedName>
        <fullName evidence="4">PAN-3 domain-containing protein</fullName>
    </recommendedName>
</protein>
<gene>
    <name evidence="2" type="ORF">L5515_006359</name>
</gene>
<evidence type="ECO:0000313" key="2">
    <source>
        <dbReference type="EMBL" id="UMM32631.1"/>
    </source>
</evidence>
<evidence type="ECO:0000256" key="1">
    <source>
        <dbReference type="SAM" id="SignalP"/>
    </source>
</evidence>
<dbReference type="InterPro" id="IPR016186">
    <property type="entry name" value="C-type_lectin-like/link_sf"/>
</dbReference>
<feature type="signal peptide" evidence="1">
    <location>
        <begin position="1"/>
        <end position="24"/>
    </location>
</feature>
<dbReference type="SUPFAM" id="SSF56436">
    <property type="entry name" value="C-type lectin-like"/>
    <property type="match status" value="1"/>
</dbReference>
<reference evidence="2 3" key="1">
    <citation type="submission" date="2022-04" db="EMBL/GenBank/DDBJ databases">
        <title>Chromosome-level reference genomes for two strains of Caenorhabditis briggsae: an improved platform for comparative genomics.</title>
        <authorList>
            <person name="Stevens L."/>
            <person name="Andersen E."/>
        </authorList>
    </citation>
    <scope>NUCLEOTIDE SEQUENCE [LARGE SCALE GENOMIC DNA]</scope>
    <source>
        <strain evidence="2">VX34</strain>
        <tissue evidence="2">Whole-organism</tissue>
    </source>
</reference>
<accession>A0AAE9JJW8</accession>
<dbReference type="PANTHER" id="PTHR23124:SF74">
    <property type="entry name" value="C-TYPE LECTIN DOMAIN-CONTAINING PROTEIN"/>
    <property type="match status" value="1"/>
</dbReference>
<organism evidence="2 3">
    <name type="scientific">Caenorhabditis briggsae</name>
    <dbReference type="NCBI Taxonomy" id="6238"/>
    <lineage>
        <taxon>Eukaryota</taxon>
        <taxon>Metazoa</taxon>
        <taxon>Ecdysozoa</taxon>
        <taxon>Nematoda</taxon>
        <taxon>Chromadorea</taxon>
        <taxon>Rhabditida</taxon>
        <taxon>Rhabditina</taxon>
        <taxon>Rhabditomorpha</taxon>
        <taxon>Rhabditoidea</taxon>
        <taxon>Rhabditidae</taxon>
        <taxon>Peloderinae</taxon>
        <taxon>Caenorhabditis</taxon>
    </lineage>
</organism>